<dbReference type="InterPro" id="IPR001128">
    <property type="entry name" value="Cyt_P450"/>
</dbReference>
<dbReference type="GO" id="GO:0020037">
    <property type="term" value="F:heme binding"/>
    <property type="evidence" value="ECO:0007669"/>
    <property type="project" value="InterPro"/>
</dbReference>
<gene>
    <name evidence="1" type="ORF">Dsin_004685</name>
</gene>
<evidence type="ECO:0000313" key="2">
    <source>
        <dbReference type="Proteomes" id="UP001281410"/>
    </source>
</evidence>
<dbReference type="GO" id="GO:0016705">
    <property type="term" value="F:oxidoreductase activity, acting on paired donors, with incorporation or reduction of molecular oxygen"/>
    <property type="evidence" value="ECO:0007669"/>
    <property type="project" value="InterPro"/>
</dbReference>
<reference evidence="1" key="1">
    <citation type="journal article" date="2023" name="Plant J.">
        <title>Genome sequences and population genomics provide insights into the demographic history, inbreeding, and mutation load of two 'living fossil' tree species of Dipteronia.</title>
        <authorList>
            <person name="Feng Y."/>
            <person name="Comes H.P."/>
            <person name="Chen J."/>
            <person name="Zhu S."/>
            <person name="Lu R."/>
            <person name="Zhang X."/>
            <person name="Li P."/>
            <person name="Qiu J."/>
            <person name="Olsen K.M."/>
            <person name="Qiu Y."/>
        </authorList>
    </citation>
    <scope>NUCLEOTIDE SEQUENCE</scope>
    <source>
        <strain evidence="1">NBL</strain>
    </source>
</reference>
<comment type="caution">
    <text evidence="1">The sequence shown here is derived from an EMBL/GenBank/DDBJ whole genome shotgun (WGS) entry which is preliminary data.</text>
</comment>
<dbReference type="GO" id="GO:0004497">
    <property type="term" value="F:monooxygenase activity"/>
    <property type="evidence" value="ECO:0007669"/>
    <property type="project" value="InterPro"/>
</dbReference>
<proteinExistence type="predicted"/>
<organism evidence="1 2">
    <name type="scientific">Dipteronia sinensis</name>
    <dbReference type="NCBI Taxonomy" id="43782"/>
    <lineage>
        <taxon>Eukaryota</taxon>
        <taxon>Viridiplantae</taxon>
        <taxon>Streptophyta</taxon>
        <taxon>Embryophyta</taxon>
        <taxon>Tracheophyta</taxon>
        <taxon>Spermatophyta</taxon>
        <taxon>Magnoliopsida</taxon>
        <taxon>eudicotyledons</taxon>
        <taxon>Gunneridae</taxon>
        <taxon>Pentapetalae</taxon>
        <taxon>rosids</taxon>
        <taxon>malvids</taxon>
        <taxon>Sapindales</taxon>
        <taxon>Sapindaceae</taxon>
        <taxon>Hippocastanoideae</taxon>
        <taxon>Acereae</taxon>
        <taxon>Dipteronia</taxon>
    </lineage>
</organism>
<dbReference type="Gene3D" id="1.10.630.10">
    <property type="entry name" value="Cytochrome P450"/>
    <property type="match status" value="1"/>
</dbReference>
<name>A0AAE0AVV2_9ROSI</name>
<dbReference type="InterPro" id="IPR002401">
    <property type="entry name" value="Cyt_P450_E_grp-I"/>
</dbReference>
<dbReference type="InterPro" id="IPR036396">
    <property type="entry name" value="Cyt_P450_sf"/>
</dbReference>
<dbReference type="Proteomes" id="UP001281410">
    <property type="component" value="Unassembled WGS sequence"/>
</dbReference>
<dbReference type="GO" id="GO:0005506">
    <property type="term" value="F:iron ion binding"/>
    <property type="evidence" value="ECO:0007669"/>
    <property type="project" value="InterPro"/>
</dbReference>
<dbReference type="PANTHER" id="PTHR47951:SF7">
    <property type="entry name" value="FLAVONOID 3',5'-HYDROXYLASE-LIKE ISOFORM X1"/>
    <property type="match status" value="1"/>
</dbReference>
<dbReference type="PRINTS" id="PR00463">
    <property type="entry name" value="EP450I"/>
</dbReference>
<keyword evidence="2" id="KW-1185">Reference proteome</keyword>
<dbReference type="Pfam" id="PF00067">
    <property type="entry name" value="p450"/>
    <property type="match status" value="1"/>
</dbReference>
<dbReference type="AlphaFoldDB" id="A0AAE0AVV2"/>
<dbReference type="PRINTS" id="PR00385">
    <property type="entry name" value="P450"/>
</dbReference>
<evidence type="ECO:0000313" key="1">
    <source>
        <dbReference type="EMBL" id="KAK3224823.1"/>
    </source>
</evidence>
<protein>
    <recommendedName>
        <fullName evidence="3">Cytochrome P450</fullName>
    </recommendedName>
</protein>
<dbReference type="SUPFAM" id="SSF48264">
    <property type="entry name" value="Cytochrome P450"/>
    <property type="match status" value="1"/>
</dbReference>
<evidence type="ECO:0008006" key="3">
    <source>
        <dbReference type="Google" id="ProtNLM"/>
    </source>
</evidence>
<dbReference type="EMBL" id="JANJYJ010000002">
    <property type="protein sequence ID" value="KAK3224823.1"/>
    <property type="molecule type" value="Genomic_DNA"/>
</dbReference>
<accession>A0AAE0AVV2</accession>
<dbReference type="PANTHER" id="PTHR47951">
    <property type="entry name" value="OS08G0547900 PROTEIN"/>
    <property type="match status" value="1"/>
</dbReference>
<sequence>MSSPSLAKELVRDQDTIFANRDPPVAAKVLHGGNDIALLPYGPEWRTMRKLFVSKMMSNASLDACYALRKQEVKKILREVYNISGKAIDIGELSFSASINVIQNMLWGSTLQGQNMTNLGEELRESFAELMVLFGAPNISDIFPMLSRFDIQGIAKRTTKIGIHFENMIDSAIQRAINISAIGGTANNDGKKDFLQILLELMEHEDGATSFTMTQLKGMLMDILTGGTDTTTTIVEWTMAELMQQPKVMKKVQKELTEVVGIDGTVEEFHLPKLKYLDAVVKETMRLHPALPLLLPHSPSQSTIVSGYTIPKGSRVM</sequence>